<keyword evidence="4" id="KW-1185">Reference proteome</keyword>
<feature type="compositionally biased region" description="Low complexity" evidence="1">
    <location>
        <begin position="109"/>
        <end position="122"/>
    </location>
</feature>
<proteinExistence type="predicted"/>
<accession>A0AAV5GGU7</accession>
<evidence type="ECO:0000256" key="1">
    <source>
        <dbReference type="SAM" id="MobiDB-lite"/>
    </source>
</evidence>
<keyword evidence="2" id="KW-0732">Signal</keyword>
<feature type="compositionally biased region" description="Low complexity" evidence="1">
    <location>
        <begin position="134"/>
        <end position="146"/>
    </location>
</feature>
<comment type="caution">
    <text evidence="3">The sequence shown here is derived from an EMBL/GenBank/DDBJ whole genome shotgun (WGS) entry which is preliminary data.</text>
</comment>
<dbReference type="Proteomes" id="UP001342314">
    <property type="component" value="Unassembled WGS sequence"/>
</dbReference>
<evidence type="ECO:0000313" key="4">
    <source>
        <dbReference type="Proteomes" id="UP001342314"/>
    </source>
</evidence>
<dbReference type="AlphaFoldDB" id="A0AAV5GGU7"/>
<reference evidence="3 4" key="1">
    <citation type="submission" date="2021-12" db="EMBL/GenBank/DDBJ databases">
        <title>High titer production of polyol ester of fatty acids by Rhodotorula paludigena BS15 towards product separation-free biomass refinery.</title>
        <authorList>
            <person name="Mano J."/>
            <person name="Ono H."/>
            <person name="Tanaka T."/>
            <person name="Naito K."/>
            <person name="Sushida H."/>
            <person name="Ike M."/>
            <person name="Tokuyasu K."/>
            <person name="Kitaoka M."/>
        </authorList>
    </citation>
    <scope>NUCLEOTIDE SEQUENCE [LARGE SCALE GENOMIC DNA]</scope>
    <source>
        <strain evidence="3 4">BS15</strain>
    </source>
</reference>
<feature type="chain" id="PRO_5043831541" evidence="2">
    <location>
        <begin position="20"/>
        <end position="355"/>
    </location>
</feature>
<name>A0AAV5GGU7_9BASI</name>
<feature type="signal peptide" evidence="2">
    <location>
        <begin position="1"/>
        <end position="19"/>
    </location>
</feature>
<protein>
    <submittedName>
        <fullName evidence="3">Uncharacterized protein</fullName>
    </submittedName>
</protein>
<feature type="region of interest" description="Disordered" evidence="1">
    <location>
        <begin position="60"/>
        <end position="213"/>
    </location>
</feature>
<organism evidence="3 4">
    <name type="scientific">Rhodotorula paludigena</name>
    <dbReference type="NCBI Taxonomy" id="86838"/>
    <lineage>
        <taxon>Eukaryota</taxon>
        <taxon>Fungi</taxon>
        <taxon>Dikarya</taxon>
        <taxon>Basidiomycota</taxon>
        <taxon>Pucciniomycotina</taxon>
        <taxon>Microbotryomycetes</taxon>
        <taxon>Sporidiobolales</taxon>
        <taxon>Sporidiobolaceae</taxon>
        <taxon>Rhodotorula</taxon>
    </lineage>
</organism>
<sequence>MRADLVLASLAGLATLAAAHQDQHNHHRRWVWGSSIIQDGDNGPDVPPVGQNVDMYHTHTIQTPSDKPTPPVFLPPQADGNDERPVAAAGGNARKPWAQRVAEYEASLAAAGPTATPTPGSSPRERVLWRQHQSAASAAAAAANGPAPGPEAAKRWFAGGAPIDIIQDDTPANAAPNVGGRTTPNGEEQVHRPTFAGPPGTPPPSTSAPAPTTTARGRLLQGLLPPVAPTQAAPAVETPSTVTDSQRVADLEAQVQTLNQVLGQLVGGLQGMLGGGGLLHKRADDEDEDEVLEADGVAVDCEASPFVEGEDYIELPVIEKREARAPIDHTQTFRRMRKDGGMRPIERKKRLIDVD</sequence>
<gene>
    <name evidence="3" type="ORF">Rhopal_001739-T1</name>
</gene>
<dbReference type="EMBL" id="BQKY01000003">
    <property type="protein sequence ID" value="GJN88770.1"/>
    <property type="molecule type" value="Genomic_DNA"/>
</dbReference>
<evidence type="ECO:0000313" key="3">
    <source>
        <dbReference type="EMBL" id="GJN88770.1"/>
    </source>
</evidence>
<evidence type="ECO:0000256" key="2">
    <source>
        <dbReference type="SAM" id="SignalP"/>
    </source>
</evidence>